<keyword evidence="3" id="KW-1185">Reference proteome</keyword>
<dbReference type="AlphaFoldDB" id="A0AA41PVG7"/>
<organism evidence="2 3">
    <name type="scientific">Yinghuangia soli</name>
    <dbReference type="NCBI Taxonomy" id="2908204"/>
    <lineage>
        <taxon>Bacteria</taxon>
        <taxon>Bacillati</taxon>
        <taxon>Actinomycetota</taxon>
        <taxon>Actinomycetes</taxon>
        <taxon>Kitasatosporales</taxon>
        <taxon>Streptomycetaceae</taxon>
        <taxon>Yinghuangia</taxon>
    </lineage>
</organism>
<proteinExistence type="predicted"/>
<protein>
    <submittedName>
        <fullName evidence="2">Nucleoside/nucleotide kinase family protein</fullName>
    </submittedName>
</protein>
<name>A0AA41PVG7_9ACTN</name>
<dbReference type="InterPro" id="IPR027417">
    <property type="entry name" value="P-loop_NTPase"/>
</dbReference>
<dbReference type="GO" id="GO:0016301">
    <property type="term" value="F:kinase activity"/>
    <property type="evidence" value="ECO:0007669"/>
    <property type="project" value="UniProtKB-KW"/>
</dbReference>
<dbReference type="NCBIfam" id="NF006743">
    <property type="entry name" value="PRK09270.1-2"/>
    <property type="match status" value="1"/>
</dbReference>
<evidence type="ECO:0000256" key="1">
    <source>
        <dbReference type="SAM" id="MobiDB-lite"/>
    </source>
</evidence>
<feature type="compositionally biased region" description="Basic and acidic residues" evidence="1">
    <location>
        <begin position="181"/>
        <end position="194"/>
    </location>
</feature>
<gene>
    <name evidence="2" type="ORF">LZ495_01685</name>
</gene>
<dbReference type="Gene3D" id="3.40.50.300">
    <property type="entry name" value="P-loop containing nucleotide triphosphate hydrolases"/>
    <property type="match status" value="1"/>
</dbReference>
<dbReference type="RefSeq" id="WP_235050006.1">
    <property type="nucleotide sequence ID" value="NZ_JAKFHA010000001.1"/>
</dbReference>
<reference evidence="2" key="1">
    <citation type="submission" date="2022-01" db="EMBL/GenBank/DDBJ databases">
        <title>Genome-Based Taxonomic Classification of the Phylum Actinobacteria.</title>
        <authorList>
            <person name="Gao Y."/>
        </authorList>
    </citation>
    <scope>NUCLEOTIDE SEQUENCE</scope>
    <source>
        <strain evidence="2">KLBMP 8922</strain>
    </source>
</reference>
<sequence length="220" mass="23871">MGRDSLDALAAEAAALVDGTRRKVLGLAGPPAAGKSTLARHLVAAVDARLGAGTAAYVPLDGFHLSDPQLVRIGRLDRKGAPDTFDAWGYAALLGRLVAEPDHDVYVPDYDRVLHAPVAARHVVPPAARLIVTEGNYLAADAPEWRAARNRIDLLWYVETPDAERETRLVDRQRAGGKGESAARDWVERSDRPNGEWVKPSQVHCDRSVVPPELPLESDK</sequence>
<dbReference type="EMBL" id="JAKFHA010000001">
    <property type="protein sequence ID" value="MCF2525936.1"/>
    <property type="molecule type" value="Genomic_DNA"/>
</dbReference>
<dbReference type="SUPFAM" id="SSF52540">
    <property type="entry name" value="P-loop containing nucleoside triphosphate hydrolases"/>
    <property type="match status" value="1"/>
</dbReference>
<comment type="caution">
    <text evidence="2">The sequence shown here is derived from an EMBL/GenBank/DDBJ whole genome shotgun (WGS) entry which is preliminary data.</text>
</comment>
<feature type="region of interest" description="Disordered" evidence="1">
    <location>
        <begin position="170"/>
        <end position="220"/>
    </location>
</feature>
<dbReference type="PANTHER" id="PTHR10285">
    <property type="entry name" value="URIDINE KINASE"/>
    <property type="match status" value="1"/>
</dbReference>
<keyword evidence="2" id="KW-0418">Kinase</keyword>
<evidence type="ECO:0000313" key="2">
    <source>
        <dbReference type="EMBL" id="MCF2525936.1"/>
    </source>
</evidence>
<evidence type="ECO:0000313" key="3">
    <source>
        <dbReference type="Proteomes" id="UP001165378"/>
    </source>
</evidence>
<accession>A0AA41PVG7</accession>
<dbReference type="Proteomes" id="UP001165378">
    <property type="component" value="Unassembled WGS sequence"/>
</dbReference>
<keyword evidence="2" id="KW-0808">Transferase</keyword>